<accession>A0ABR4LTZ8</accession>
<evidence type="ECO:0000313" key="3">
    <source>
        <dbReference type="Proteomes" id="UP001610432"/>
    </source>
</evidence>
<protein>
    <recommendedName>
        <fullName evidence="1">DUF7871 domain-containing protein</fullName>
    </recommendedName>
</protein>
<name>A0ABR4LTZ8_9EURO</name>
<keyword evidence="3" id="KW-1185">Reference proteome</keyword>
<dbReference type="Proteomes" id="UP001610432">
    <property type="component" value="Unassembled WGS sequence"/>
</dbReference>
<reference evidence="2 3" key="1">
    <citation type="submission" date="2024-07" db="EMBL/GenBank/DDBJ databases">
        <title>Section-level genome sequencing and comparative genomics of Aspergillus sections Usti and Cavernicolus.</title>
        <authorList>
            <consortium name="Lawrence Berkeley National Laboratory"/>
            <person name="Nybo J.L."/>
            <person name="Vesth T.C."/>
            <person name="Theobald S."/>
            <person name="Frisvad J.C."/>
            <person name="Larsen T.O."/>
            <person name="Kjaerboelling I."/>
            <person name="Rothschild-Mancinelli K."/>
            <person name="Lyhne E.K."/>
            <person name="Kogle M.E."/>
            <person name="Barry K."/>
            <person name="Clum A."/>
            <person name="Na H."/>
            <person name="Ledsgaard L."/>
            <person name="Lin J."/>
            <person name="Lipzen A."/>
            <person name="Kuo A."/>
            <person name="Riley R."/>
            <person name="Mondo S."/>
            <person name="Labutti K."/>
            <person name="Haridas S."/>
            <person name="Pangalinan J."/>
            <person name="Salamov A.A."/>
            <person name="Simmons B.A."/>
            <person name="Magnuson J.K."/>
            <person name="Chen J."/>
            <person name="Drula E."/>
            <person name="Henrissat B."/>
            <person name="Wiebenga A."/>
            <person name="Lubbers R.J."/>
            <person name="Gomes A.C."/>
            <person name="Macurrencykelacurrency M.R."/>
            <person name="Stajich J."/>
            <person name="Grigoriev I.V."/>
            <person name="Mortensen U.H."/>
            <person name="De Vries R.P."/>
            <person name="Baker S.E."/>
            <person name="Andersen M.R."/>
        </authorList>
    </citation>
    <scope>NUCLEOTIDE SEQUENCE [LARGE SCALE GENOMIC DNA]</scope>
    <source>
        <strain evidence="2 3">CBS 449.75</strain>
    </source>
</reference>
<evidence type="ECO:0000259" key="1">
    <source>
        <dbReference type="Pfam" id="PF25277"/>
    </source>
</evidence>
<dbReference type="PANTHER" id="PTHR40620">
    <property type="entry name" value="RESISTANCE PROTEIN CRD2, PUTATIVE (AFU_ORTHOLOGUE AFUA_4G04318)-RELATED"/>
    <property type="match status" value="1"/>
</dbReference>
<comment type="caution">
    <text evidence="2">The sequence shown here is derived from an EMBL/GenBank/DDBJ whole genome shotgun (WGS) entry which is preliminary data.</text>
</comment>
<dbReference type="InterPro" id="IPR057193">
    <property type="entry name" value="DUF7871"/>
</dbReference>
<dbReference type="EMBL" id="JBFXLQ010000022">
    <property type="protein sequence ID" value="KAL2866847.1"/>
    <property type="molecule type" value="Genomic_DNA"/>
</dbReference>
<dbReference type="Pfam" id="PF25277">
    <property type="entry name" value="DUF7871"/>
    <property type="match status" value="1"/>
</dbReference>
<gene>
    <name evidence="2" type="ORF">BJX67DRAFT_117532</name>
</gene>
<dbReference type="PANTHER" id="PTHR40620:SF1">
    <property type="entry name" value="RESISTANCE PROTEIN CRD2, PUTATIVE (AFU_ORTHOLOGUE AFUA_4G04318)-RELATED"/>
    <property type="match status" value="1"/>
</dbReference>
<sequence length="111" mass="11466">MVHPASTCCKTNPHGGCVCAAQAKCSCGKESALHCTCSKAATENSIQGPRCSCRARPAGQCTCERATSENHPVTGETCPCGKRPEASCTCEKASAVDAAVEPLETDFTTRA</sequence>
<dbReference type="GeneID" id="98139467"/>
<proteinExistence type="predicted"/>
<organism evidence="2 3">
    <name type="scientific">Aspergillus lucknowensis</name>
    <dbReference type="NCBI Taxonomy" id="176173"/>
    <lineage>
        <taxon>Eukaryota</taxon>
        <taxon>Fungi</taxon>
        <taxon>Dikarya</taxon>
        <taxon>Ascomycota</taxon>
        <taxon>Pezizomycotina</taxon>
        <taxon>Eurotiomycetes</taxon>
        <taxon>Eurotiomycetidae</taxon>
        <taxon>Eurotiales</taxon>
        <taxon>Aspergillaceae</taxon>
        <taxon>Aspergillus</taxon>
        <taxon>Aspergillus subgen. Nidulantes</taxon>
    </lineage>
</organism>
<dbReference type="RefSeq" id="XP_070885826.1">
    <property type="nucleotide sequence ID" value="XM_071024395.1"/>
</dbReference>
<evidence type="ECO:0000313" key="2">
    <source>
        <dbReference type="EMBL" id="KAL2866847.1"/>
    </source>
</evidence>
<feature type="domain" description="DUF7871" evidence="1">
    <location>
        <begin position="5"/>
        <end position="110"/>
    </location>
</feature>